<dbReference type="Pfam" id="PF07993">
    <property type="entry name" value="NAD_binding_4"/>
    <property type="match status" value="1"/>
</dbReference>
<dbReference type="PANTHER" id="PTHR48079">
    <property type="entry name" value="PROTEIN YEEZ"/>
    <property type="match status" value="1"/>
</dbReference>
<dbReference type="InterPro" id="IPR036291">
    <property type="entry name" value="NAD(P)-bd_dom_sf"/>
</dbReference>
<dbReference type="GO" id="GO:0004029">
    <property type="term" value="F:aldehyde dehydrogenase (NAD+) activity"/>
    <property type="evidence" value="ECO:0007669"/>
    <property type="project" value="TreeGrafter"/>
</dbReference>
<gene>
    <name evidence="3" type="ORF">HNR73_002058</name>
</gene>
<evidence type="ECO:0000259" key="2">
    <source>
        <dbReference type="Pfam" id="PF07993"/>
    </source>
</evidence>
<sequence length="618" mass="65547">MTAPLPDTAVFGATGLIGRWLLLHLLAEGRAVAAVLRDPARSEEDLRTWLREHDTPDDRLTVVTGDVTGGPSLGLTPADDVLLTGVRDVHNTAGLYRFGLGREEARAANVDGALNVLHWAATRTDLRRLVHVSGYRVGLDPEPRYPIPEPELSRLYREKGAYEGSKTESDAAVRVLAAELGVPLTVVNPSTVIGHSATGEAGQYIGLADLVRDIWRGRLPALPGDARTFVPVTTVDHLARFMAMTPVHDHEPGGAHWILNPDTPELPGLVRLLAGHLGVKAPKRHIPVSLLRRLPAWLTGADPETLGFLTDERYDTASAERLAATAGLAMPPVEESLLRWADRLVADGFGDSPTTTPGGFHDVAGARTYLAGDRVAPAFVLLHGLPLDGESWRGVLGELGEERVLVADLPGLGRSAPSTAGPAEWLADLLAPVRSRPVIVAHSAASGPAIRYAAAHPDRIGGLVLVSPYFLQKRASWPLRTPLLAGPVLRRMSADRLTATLVGADATGGARVAVASAAAQLRRPGVARRTARFLRDAQRTGERAGLLALLGGFERGRVHLIAGEEDPLVGDPGPVAVTVIPGAGHDPQLTHAAAVAKALRDMPSRAGLRSTRASTMVK</sequence>
<organism evidence="3 4">
    <name type="scientific">Phytomonospora endophytica</name>
    <dbReference type="NCBI Taxonomy" id="714109"/>
    <lineage>
        <taxon>Bacteria</taxon>
        <taxon>Bacillati</taxon>
        <taxon>Actinomycetota</taxon>
        <taxon>Actinomycetes</taxon>
        <taxon>Micromonosporales</taxon>
        <taxon>Micromonosporaceae</taxon>
        <taxon>Phytomonospora</taxon>
    </lineage>
</organism>
<feature type="domain" description="Thioester reductase (TE)" evidence="2">
    <location>
        <begin position="12"/>
        <end position="242"/>
    </location>
</feature>
<dbReference type="Proteomes" id="UP000548476">
    <property type="component" value="Unassembled WGS sequence"/>
</dbReference>
<dbReference type="Gene3D" id="3.40.50.1820">
    <property type="entry name" value="alpha/beta hydrolase"/>
    <property type="match status" value="1"/>
</dbReference>
<evidence type="ECO:0000313" key="4">
    <source>
        <dbReference type="Proteomes" id="UP000548476"/>
    </source>
</evidence>
<reference evidence="3 4" key="1">
    <citation type="submission" date="2020-08" db="EMBL/GenBank/DDBJ databases">
        <title>Genomic Encyclopedia of Type Strains, Phase IV (KMG-IV): sequencing the most valuable type-strain genomes for metagenomic binning, comparative biology and taxonomic classification.</title>
        <authorList>
            <person name="Goeker M."/>
        </authorList>
    </citation>
    <scope>NUCLEOTIDE SEQUENCE [LARGE SCALE GENOMIC DNA]</scope>
    <source>
        <strain evidence="3 4">YIM 65646</strain>
    </source>
</reference>
<dbReference type="InterPro" id="IPR051783">
    <property type="entry name" value="NAD(P)-dependent_oxidoreduct"/>
</dbReference>
<dbReference type="InterPro" id="IPR000073">
    <property type="entry name" value="AB_hydrolase_1"/>
</dbReference>
<keyword evidence="4" id="KW-1185">Reference proteome</keyword>
<dbReference type="AlphaFoldDB" id="A0A841FK50"/>
<dbReference type="InterPro" id="IPR013120">
    <property type="entry name" value="FAR_NAD-bd"/>
</dbReference>
<dbReference type="InterPro" id="IPR029058">
    <property type="entry name" value="AB_hydrolase_fold"/>
</dbReference>
<name>A0A841FK50_9ACTN</name>
<dbReference type="EMBL" id="JACHGT010000004">
    <property type="protein sequence ID" value="MBB6034208.1"/>
    <property type="molecule type" value="Genomic_DNA"/>
</dbReference>
<evidence type="ECO:0000313" key="3">
    <source>
        <dbReference type="EMBL" id="MBB6034208.1"/>
    </source>
</evidence>
<dbReference type="Pfam" id="PF00561">
    <property type="entry name" value="Abhydrolase_1"/>
    <property type="match status" value="1"/>
</dbReference>
<dbReference type="SUPFAM" id="SSF53474">
    <property type="entry name" value="alpha/beta-Hydrolases"/>
    <property type="match status" value="1"/>
</dbReference>
<dbReference type="Gene3D" id="3.40.50.720">
    <property type="entry name" value="NAD(P)-binding Rossmann-like Domain"/>
    <property type="match status" value="1"/>
</dbReference>
<accession>A0A841FK50</accession>
<dbReference type="SUPFAM" id="SSF51735">
    <property type="entry name" value="NAD(P)-binding Rossmann-fold domains"/>
    <property type="match status" value="1"/>
</dbReference>
<dbReference type="RefSeq" id="WP_184787092.1">
    <property type="nucleotide sequence ID" value="NZ_BONT01000045.1"/>
</dbReference>
<dbReference type="GO" id="GO:0005737">
    <property type="term" value="C:cytoplasm"/>
    <property type="evidence" value="ECO:0007669"/>
    <property type="project" value="TreeGrafter"/>
</dbReference>
<comment type="caution">
    <text evidence="3">The sequence shown here is derived from an EMBL/GenBank/DDBJ whole genome shotgun (WGS) entry which is preliminary data.</text>
</comment>
<proteinExistence type="predicted"/>
<evidence type="ECO:0000259" key="1">
    <source>
        <dbReference type="Pfam" id="PF00561"/>
    </source>
</evidence>
<dbReference type="PANTHER" id="PTHR48079:SF6">
    <property type="entry name" value="NAD(P)-BINDING DOMAIN-CONTAINING PROTEIN-RELATED"/>
    <property type="match status" value="1"/>
</dbReference>
<feature type="domain" description="AB hydrolase-1" evidence="1">
    <location>
        <begin position="377"/>
        <end position="529"/>
    </location>
</feature>
<protein>
    <submittedName>
        <fullName evidence="3">Pimeloyl-ACP methyl ester carboxylesterase/nucleoside-diphosphate-sugar epimerase</fullName>
    </submittedName>
</protein>